<keyword evidence="1" id="KW-0812">Transmembrane</keyword>
<dbReference type="STRING" id="1817772.A2527_03035"/>
<feature type="transmembrane region" description="Helical" evidence="1">
    <location>
        <begin position="924"/>
        <end position="944"/>
    </location>
</feature>
<dbReference type="Proteomes" id="UP000178449">
    <property type="component" value="Unassembled WGS sequence"/>
</dbReference>
<feature type="transmembrane region" description="Helical" evidence="1">
    <location>
        <begin position="426"/>
        <end position="447"/>
    </location>
</feature>
<name>A0A1F6GG09_9PROT</name>
<feature type="transmembrane region" description="Helical" evidence="1">
    <location>
        <begin position="329"/>
        <end position="348"/>
    </location>
</feature>
<reference evidence="2 3" key="1">
    <citation type="journal article" date="2016" name="Nat. Commun.">
        <title>Thousands of microbial genomes shed light on interconnected biogeochemical processes in an aquifer system.</title>
        <authorList>
            <person name="Anantharaman K."/>
            <person name="Brown C.T."/>
            <person name="Hug L.A."/>
            <person name="Sharon I."/>
            <person name="Castelle C.J."/>
            <person name="Probst A.J."/>
            <person name="Thomas B.C."/>
            <person name="Singh A."/>
            <person name="Wilkins M.J."/>
            <person name="Karaoz U."/>
            <person name="Brodie E.L."/>
            <person name="Williams K.H."/>
            <person name="Hubbard S.S."/>
            <person name="Banfield J.F."/>
        </authorList>
    </citation>
    <scope>NUCLEOTIDE SEQUENCE [LARGE SCALE GENOMIC DNA]</scope>
</reference>
<dbReference type="SUPFAM" id="SSF82693">
    <property type="entry name" value="Multidrug efflux transporter AcrB pore domain, PN1, PN2, PC1 and PC2 subdomains"/>
    <property type="match status" value="2"/>
</dbReference>
<dbReference type="GO" id="GO:0042910">
    <property type="term" value="F:xenobiotic transmembrane transporter activity"/>
    <property type="evidence" value="ECO:0007669"/>
    <property type="project" value="TreeGrafter"/>
</dbReference>
<dbReference type="AlphaFoldDB" id="A0A1F6GG09"/>
<feature type="transmembrane region" description="Helical" evidence="1">
    <location>
        <begin position="530"/>
        <end position="549"/>
    </location>
</feature>
<feature type="transmembrane region" description="Helical" evidence="1">
    <location>
        <begin position="866"/>
        <end position="885"/>
    </location>
</feature>
<dbReference type="Gene3D" id="3.30.70.1440">
    <property type="entry name" value="Multidrug efflux transporter AcrB pore domain"/>
    <property type="match status" value="1"/>
</dbReference>
<dbReference type="Gene3D" id="1.20.1640.10">
    <property type="entry name" value="Multidrug efflux transporter AcrB transmembrane domain"/>
    <property type="match status" value="2"/>
</dbReference>
<proteinExistence type="predicted"/>
<dbReference type="Gene3D" id="3.30.70.1320">
    <property type="entry name" value="Multidrug efflux transporter AcrB pore domain like"/>
    <property type="match status" value="1"/>
</dbReference>
<dbReference type="SUPFAM" id="SSF82866">
    <property type="entry name" value="Multidrug efflux transporter AcrB transmembrane domain"/>
    <property type="match status" value="2"/>
</dbReference>
<feature type="transmembrane region" description="Helical" evidence="1">
    <location>
        <begin position="891"/>
        <end position="912"/>
    </location>
</feature>
<dbReference type="SUPFAM" id="SSF82714">
    <property type="entry name" value="Multidrug efflux transporter AcrB TolC docking domain, DN and DC subdomains"/>
    <property type="match status" value="2"/>
</dbReference>
<feature type="transmembrane region" description="Helical" evidence="1">
    <location>
        <begin position="384"/>
        <end position="406"/>
    </location>
</feature>
<evidence type="ECO:0000313" key="2">
    <source>
        <dbReference type="EMBL" id="OGG97047.1"/>
    </source>
</evidence>
<evidence type="ECO:0000313" key="3">
    <source>
        <dbReference type="Proteomes" id="UP000178449"/>
    </source>
</evidence>
<gene>
    <name evidence="2" type="ORF">A2527_03035</name>
</gene>
<feature type="transmembrane region" description="Helical" evidence="1">
    <location>
        <begin position="12"/>
        <end position="32"/>
    </location>
</feature>
<evidence type="ECO:0008006" key="4">
    <source>
        <dbReference type="Google" id="ProtNLM"/>
    </source>
</evidence>
<comment type="caution">
    <text evidence="2">The sequence shown here is derived from an EMBL/GenBank/DDBJ whole genome shotgun (WGS) entry which is preliminary data.</text>
</comment>
<dbReference type="InterPro" id="IPR001036">
    <property type="entry name" value="Acrflvin-R"/>
</dbReference>
<feature type="transmembrane region" description="Helical" evidence="1">
    <location>
        <begin position="354"/>
        <end position="372"/>
    </location>
</feature>
<dbReference type="Pfam" id="PF00873">
    <property type="entry name" value="ACR_tran"/>
    <property type="match status" value="1"/>
</dbReference>
<feature type="transmembrane region" description="Helical" evidence="1">
    <location>
        <begin position="995"/>
        <end position="1020"/>
    </location>
</feature>
<dbReference type="InterPro" id="IPR027463">
    <property type="entry name" value="AcrB_DN_DC_subdom"/>
</dbReference>
<dbReference type="PRINTS" id="PR00702">
    <property type="entry name" value="ACRIFLAVINRP"/>
</dbReference>
<organism evidence="2 3">
    <name type="scientific">Candidatus Lambdaproteobacteria bacterium RIFOXYD2_FULL_50_16</name>
    <dbReference type="NCBI Taxonomy" id="1817772"/>
    <lineage>
        <taxon>Bacteria</taxon>
        <taxon>Pseudomonadati</taxon>
        <taxon>Pseudomonadota</taxon>
        <taxon>Candidatus Lambdaproteobacteria</taxon>
    </lineage>
</organism>
<keyword evidence="1" id="KW-0472">Membrane</keyword>
<dbReference type="Gene3D" id="3.30.2090.10">
    <property type="entry name" value="Multidrug efflux transporter AcrB TolC docking domain, DN and DC subdomains"/>
    <property type="match status" value="2"/>
</dbReference>
<dbReference type="PANTHER" id="PTHR32063">
    <property type="match status" value="1"/>
</dbReference>
<dbReference type="Gene3D" id="3.30.70.1430">
    <property type="entry name" value="Multidrug efflux transporter AcrB pore domain"/>
    <property type="match status" value="2"/>
</dbReference>
<sequence>MKGVEWMAKNPVAANILLLVIVLGGGFTATTIKQEVFPDIALDIIEVSVVYPGAGASETASALCLPMEEAVSNQEEIERLTCQAQEGSAQLILELTEGSDVNFVLQEVRNQITAINQFPADAETPIISRAQRRREIMAVILFGPVPETLLFDLGRRLKEEMALVEGVSQVDISGHRNKELVIEVKSEDLNRFGLNLSSLSQIISQASLDLPAGSVKTERGEILLRSISKRQEVEEFGVIAVQTAKDGARVELGDIAKIEERLQQKRNFVRFDGQPAIYFHLYQSDRVTPAEVSKNIKEYLTQRQSSLPESLHLTLWNDRSDVFVDRFQLLIKNAAMGLVLVFVILAMFMEIHLAFWVMLGIPVSFLGSLALLPYTGITINMMSLFAFILVLGIVVDDAIVIGEKVFQNLEAGMPRQQAAIQGCYEMGGPVIYSVLTTLVAFAPLMYIEGRMGKFMVAIPVIVMAVLVVSLIEALFVLPSHLARPVKISTNPIMVKLEHYREKAEVWLNQIIEGPYKKNLNWALHNRHSTVALALATLMVCVGLVMGGVLKMQFFPKIESDEVSLTAELPPGYPADKAQLVLETLEEVGKRELAKIDQEKGKGLTSFDHAYSTYRDQGGGGSPNAQAEVKLRLKEKRSISTFEFAARWRKAVGPMPEVLSLALSGRGMDFGADIQLSLSHEDPEVLNQAVTEAKTHLVGFVGVKEVEDSQKEGKRELRYHLSPAARSLGITPQAFAQALRGAFFGTEVLRLQKDKQEISVYLRLGESEKDQLASLQNLRISSPGGGEITLAEAAYQVEAQEPAAIVRINRQPVIDVTAKIEDSVKDPDQITNSLKQDFVPVLIQHHPGLLVNMEGADKERKRSADSLWMGFIMALVLIYAILAIFFRSYLQPAMVMSAIPFGIAGAVFGHLILGHPLSFMSLFGLVGLSGVVVNDALILVEAINLHPKLSSDPFAAIIEAAQSRVRPIIMTSLTTFLGLMPILAETSRQAQFLIPMAISLGVGIMFATFITLILLPCFYLSQLETQAKIRAFWAK</sequence>
<dbReference type="EMBL" id="MFNE01000006">
    <property type="protein sequence ID" value="OGG97047.1"/>
    <property type="molecule type" value="Genomic_DNA"/>
</dbReference>
<accession>A0A1F6GG09</accession>
<protein>
    <recommendedName>
        <fullName evidence="4">Acriflavin resistance protein</fullName>
    </recommendedName>
</protein>
<dbReference type="PANTHER" id="PTHR32063:SF33">
    <property type="entry name" value="RND SUPERFAMILY EFFLUX PUMP PERMEASE COMPONENT"/>
    <property type="match status" value="1"/>
</dbReference>
<feature type="transmembrane region" description="Helical" evidence="1">
    <location>
        <begin position="454"/>
        <end position="477"/>
    </location>
</feature>
<keyword evidence="1" id="KW-1133">Transmembrane helix</keyword>
<evidence type="ECO:0000256" key="1">
    <source>
        <dbReference type="SAM" id="Phobius"/>
    </source>
</evidence>
<dbReference type="GO" id="GO:0005886">
    <property type="term" value="C:plasma membrane"/>
    <property type="evidence" value="ECO:0007669"/>
    <property type="project" value="TreeGrafter"/>
</dbReference>